<comment type="caution">
    <text evidence="3">The sequence shown here is derived from an EMBL/GenBank/DDBJ whole genome shotgun (WGS) entry which is preliminary data.</text>
</comment>
<dbReference type="PANTHER" id="PTHR44103:SF1">
    <property type="entry name" value="PROPROTEIN CONVERTASE P"/>
    <property type="match status" value="1"/>
</dbReference>
<keyword evidence="4" id="KW-1185">Reference proteome</keyword>
<sequence length="485" mass="50118">MAATAATAAQATPTTAAPSPPQHKSVRTTGFLADQSRHPRGAASTSRAPASGATPRLLAAPQTTAPQAAAAQPLPEMQTVCPSGQMFGRTYGSQSFEAGVDPLSNGWDVASGGTAADGVKWATSTVTASETTADHYLYGLDAPIPTSGRVYAYFAYRTNATGDNAVVWFGNTGFSLQPAASWSYAIFDVTSEVASYPGHMFVDFDQTGLGITTDQTYEVDDVAVYSCVPIPNAGVRGDWTGEGTVDLLGIHSNGNLYLYPGLGNGRTGSGQIIGTGWNTFTWTGSPGDVTGDRRTDLVSRTADGTLRLYAGLGDGAFAGARQIGTGWQGFTALATPGDMDLDGRPDLLARDGGGALQLYRFTATGGLQKVRQVGTGWSGMSWIIGMGDLNGDRRGDVVAVSRRDGCLYAYTTTAAVGLTSGRKVGCAWGGMNWLTSPGDLTGDKLSDLVARAANGDLYMYPGRPGGGTGSGIKVGTGWSSMASIL</sequence>
<dbReference type="InterPro" id="IPR028994">
    <property type="entry name" value="Integrin_alpha_N"/>
</dbReference>
<reference evidence="3 4" key="1">
    <citation type="submission" date="2020-07" db="EMBL/GenBank/DDBJ databases">
        <title>Sequencing the genomes of 1000 actinobacteria strains.</title>
        <authorList>
            <person name="Klenk H.-P."/>
        </authorList>
    </citation>
    <scope>NUCLEOTIDE SEQUENCE [LARGE SCALE GENOMIC DNA]</scope>
    <source>
        <strain evidence="3 4">DSM 23987</strain>
    </source>
</reference>
<name>A0A852WQR8_9MICO</name>
<dbReference type="Pfam" id="PF13517">
    <property type="entry name" value="FG-GAP_3"/>
    <property type="match status" value="1"/>
</dbReference>
<feature type="compositionally biased region" description="Low complexity" evidence="2">
    <location>
        <begin position="1"/>
        <end position="17"/>
    </location>
</feature>
<gene>
    <name evidence="3" type="ORF">BJ986_002143</name>
</gene>
<organism evidence="3 4">
    <name type="scientific">Pedococcus badiiscoriae</name>
    <dbReference type="NCBI Taxonomy" id="642776"/>
    <lineage>
        <taxon>Bacteria</taxon>
        <taxon>Bacillati</taxon>
        <taxon>Actinomycetota</taxon>
        <taxon>Actinomycetes</taxon>
        <taxon>Micrococcales</taxon>
        <taxon>Intrasporangiaceae</taxon>
        <taxon>Pedococcus</taxon>
    </lineage>
</organism>
<dbReference type="PANTHER" id="PTHR44103">
    <property type="entry name" value="PROPROTEIN CONVERTASE P"/>
    <property type="match status" value="1"/>
</dbReference>
<dbReference type="Proteomes" id="UP000573599">
    <property type="component" value="Unassembled WGS sequence"/>
</dbReference>
<proteinExistence type="predicted"/>
<evidence type="ECO:0008006" key="5">
    <source>
        <dbReference type="Google" id="ProtNLM"/>
    </source>
</evidence>
<evidence type="ECO:0000313" key="3">
    <source>
        <dbReference type="EMBL" id="NYG07656.1"/>
    </source>
</evidence>
<protein>
    <recommendedName>
        <fullName evidence="5">VCBS repeat-containing protein</fullName>
    </recommendedName>
</protein>
<feature type="region of interest" description="Disordered" evidence="2">
    <location>
        <begin position="1"/>
        <end position="54"/>
    </location>
</feature>
<keyword evidence="1" id="KW-0732">Signal</keyword>
<evidence type="ECO:0000256" key="2">
    <source>
        <dbReference type="SAM" id="MobiDB-lite"/>
    </source>
</evidence>
<accession>A0A852WQR8</accession>
<dbReference type="AlphaFoldDB" id="A0A852WQR8"/>
<dbReference type="InterPro" id="IPR013517">
    <property type="entry name" value="FG-GAP"/>
</dbReference>
<evidence type="ECO:0000256" key="1">
    <source>
        <dbReference type="ARBA" id="ARBA00022729"/>
    </source>
</evidence>
<dbReference type="EMBL" id="JACCAB010000001">
    <property type="protein sequence ID" value="NYG07656.1"/>
    <property type="molecule type" value="Genomic_DNA"/>
</dbReference>
<evidence type="ECO:0000313" key="4">
    <source>
        <dbReference type="Proteomes" id="UP000573599"/>
    </source>
</evidence>
<dbReference type="SUPFAM" id="SSF69318">
    <property type="entry name" value="Integrin alpha N-terminal domain"/>
    <property type="match status" value="1"/>
</dbReference>
<dbReference type="RefSeq" id="WP_179421977.1">
    <property type="nucleotide sequence ID" value="NZ_JACCAB010000001.1"/>
</dbReference>